<feature type="domain" description="AB hydrolase-1" evidence="2">
    <location>
        <begin position="25"/>
        <end position="241"/>
    </location>
</feature>
<dbReference type="PANTHER" id="PTHR43798:SF31">
    <property type="entry name" value="AB HYDROLASE SUPERFAMILY PROTEIN YCLE"/>
    <property type="match status" value="1"/>
</dbReference>
<organism evidence="3 4">
    <name type="scientific">Archaeoglobus fulgidus DSM 8774</name>
    <dbReference type="NCBI Taxonomy" id="1344584"/>
    <lineage>
        <taxon>Archaea</taxon>
        <taxon>Methanobacteriati</taxon>
        <taxon>Methanobacteriota</taxon>
        <taxon>Archaeoglobi</taxon>
        <taxon>Archaeoglobales</taxon>
        <taxon>Archaeoglobaceae</taxon>
        <taxon>Archaeoglobus</taxon>
    </lineage>
</organism>
<keyword evidence="1 3" id="KW-0378">Hydrolase</keyword>
<dbReference type="Pfam" id="PF12697">
    <property type="entry name" value="Abhydrolase_6"/>
    <property type="match status" value="1"/>
</dbReference>
<dbReference type="InterPro" id="IPR000073">
    <property type="entry name" value="AB_hydrolase_1"/>
</dbReference>
<dbReference type="GO" id="GO:0016787">
    <property type="term" value="F:hydrolase activity"/>
    <property type="evidence" value="ECO:0007669"/>
    <property type="project" value="UniProtKB-KW"/>
</dbReference>
<sequence>MLERVFIDVDGVKVSLLKGRGRKVFYIHSSGSDATQWVNQLTAIGGYAIDPPNHGQSDTVEVNSVDEYAYYASESLKKTVGKAVVVGHSLGGAVAQKLYLRNPEICLALVLVGTGARLRVLPEILEGLKKEPEKAVDLMLSMAFASKGEEYEKKRREFLDRVDVLHLDLSLCDRFDLLEDYRNGKLKIGVPTLVIVGEEDKLTPLKYHEFFHKHIPNSELVVIPGASHMVMLEKHVEFNEALEKFLKKVGV</sequence>
<protein>
    <submittedName>
        <fullName evidence="3">Putative hydrolase or acyltransferase (Alpha/beta hydrolase superfamily)</fullName>
    </submittedName>
</protein>
<dbReference type="AlphaFoldDB" id="A0A075WM11"/>
<dbReference type="SUPFAM" id="SSF53474">
    <property type="entry name" value="alpha/beta-Hydrolases"/>
    <property type="match status" value="1"/>
</dbReference>
<dbReference type="GeneID" id="24795286"/>
<name>A0A075WM11_ARCFL</name>
<keyword evidence="3" id="KW-0808">Transferase</keyword>
<dbReference type="HOGENOM" id="CLU_020336_50_1_2"/>
<proteinExistence type="predicted"/>
<evidence type="ECO:0000313" key="3">
    <source>
        <dbReference type="EMBL" id="AIG98548.1"/>
    </source>
</evidence>
<reference evidence="3 4" key="1">
    <citation type="submission" date="2013-07" db="EMBL/GenBank/DDBJ databases">
        <title>Genome of Archaeoglobus fulgidus.</title>
        <authorList>
            <person name="Fiebig A."/>
            <person name="Birkeland N.-K."/>
        </authorList>
    </citation>
    <scope>NUCLEOTIDE SEQUENCE [LARGE SCALE GENOMIC DNA]</scope>
    <source>
        <strain evidence="3 4">DSM 8774</strain>
    </source>
</reference>
<dbReference type="KEGG" id="afg:AFULGI_00017910"/>
<evidence type="ECO:0000313" key="4">
    <source>
        <dbReference type="Proteomes" id="UP000028501"/>
    </source>
</evidence>
<gene>
    <name evidence="3" type="ORF">AFULGI_00017910</name>
</gene>
<dbReference type="ESTHER" id="arcfu-est2">
    <property type="family name" value="6_AlphaBeta_hydrolase"/>
</dbReference>
<dbReference type="InterPro" id="IPR029058">
    <property type="entry name" value="AB_hydrolase_fold"/>
</dbReference>
<dbReference type="PANTHER" id="PTHR43798">
    <property type="entry name" value="MONOACYLGLYCEROL LIPASE"/>
    <property type="match status" value="1"/>
</dbReference>
<dbReference type="InterPro" id="IPR050266">
    <property type="entry name" value="AB_hydrolase_sf"/>
</dbReference>
<dbReference type="EMBL" id="CP006577">
    <property type="protein sequence ID" value="AIG98548.1"/>
    <property type="molecule type" value="Genomic_DNA"/>
</dbReference>
<evidence type="ECO:0000256" key="1">
    <source>
        <dbReference type="ARBA" id="ARBA00022801"/>
    </source>
</evidence>
<accession>A0A075WM11</accession>
<dbReference type="Gene3D" id="3.40.50.1820">
    <property type="entry name" value="alpha/beta hydrolase"/>
    <property type="match status" value="1"/>
</dbReference>
<dbReference type="GO" id="GO:0016746">
    <property type="term" value="F:acyltransferase activity"/>
    <property type="evidence" value="ECO:0007669"/>
    <property type="project" value="UniProtKB-KW"/>
</dbReference>
<dbReference type="Proteomes" id="UP000028501">
    <property type="component" value="Chromosome"/>
</dbReference>
<evidence type="ECO:0000259" key="2">
    <source>
        <dbReference type="Pfam" id="PF12697"/>
    </source>
</evidence>
<keyword evidence="3" id="KW-0012">Acyltransferase</keyword>
<dbReference type="GO" id="GO:0016020">
    <property type="term" value="C:membrane"/>
    <property type="evidence" value="ECO:0007669"/>
    <property type="project" value="TreeGrafter"/>
</dbReference>
<dbReference type="PRINTS" id="PR00111">
    <property type="entry name" value="ABHYDROLASE"/>
</dbReference>
<dbReference type="RefSeq" id="WP_048095914.1">
    <property type="nucleotide sequence ID" value="NZ_CP006577.1"/>
</dbReference>